<accession>A0A392VN24</accession>
<evidence type="ECO:0000313" key="2">
    <source>
        <dbReference type="EMBL" id="MCI89746.1"/>
    </source>
</evidence>
<feature type="compositionally biased region" description="Polar residues" evidence="1">
    <location>
        <begin position="15"/>
        <end position="29"/>
    </location>
</feature>
<dbReference type="Proteomes" id="UP000265520">
    <property type="component" value="Unassembled WGS sequence"/>
</dbReference>
<name>A0A392VN24_9FABA</name>
<evidence type="ECO:0000256" key="1">
    <source>
        <dbReference type="SAM" id="MobiDB-lite"/>
    </source>
</evidence>
<sequence length="53" mass="5821">MTGNEENLSDEHIVVNSQSDESKKTVTVNNEDDLSADNNVDTDTIVVNVDDIQ</sequence>
<feature type="region of interest" description="Disordered" evidence="1">
    <location>
        <begin position="1"/>
        <end position="39"/>
    </location>
</feature>
<organism evidence="2 3">
    <name type="scientific">Trifolium medium</name>
    <dbReference type="NCBI Taxonomy" id="97028"/>
    <lineage>
        <taxon>Eukaryota</taxon>
        <taxon>Viridiplantae</taxon>
        <taxon>Streptophyta</taxon>
        <taxon>Embryophyta</taxon>
        <taxon>Tracheophyta</taxon>
        <taxon>Spermatophyta</taxon>
        <taxon>Magnoliopsida</taxon>
        <taxon>eudicotyledons</taxon>
        <taxon>Gunneridae</taxon>
        <taxon>Pentapetalae</taxon>
        <taxon>rosids</taxon>
        <taxon>fabids</taxon>
        <taxon>Fabales</taxon>
        <taxon>Fabaceae</taxon>
        <taxon>Papilionoideae</taxon>
        <taxon>50 kb inversion clade</taxon>
        <taxon>NPAAA clade</taxon>
        <taxon>Hologalegina</taxon>
        <taxon>IRL clade</taxon>
        <taxon>Trifolieae</taxon>
        <taxon>Trifolium</taxon>
    </lineage>
</organism>
<feature type="non-terminal residue" evidence="2">
    <location>
        <position position="53"/>
    </location>
</feature>
<comment type="caution">
    <text evidence="2">The sequence shown here is derived from an EMBL/GenBank/DDBJ whole genome shotgun (WGS) entry which is preliminary data.</text>
</comment>
<dbReference type="AlphaFoldDB" id="A0A392VN24"/>
<dbReference type="EMBL" id="LXQA011226868">
    <property type="protein sequence ID" value="MCI89746.1"/>
    <property type="molecule type" value="Genomic_DNA"/>
</dbReference>
<proteinExistence type="predicted"/>
<protein>
    <submittedName>
        <fullName evidence="2">Uncharacterized protein</fullName>
    </submittedName>
</protein>
<reference evidence="2 3" key="1">
    <citation type="journal article" date="2018" name="Front. Plant Sci.">
        <title>Red Clover (Trifolium pratense) and Zigzag Clover (T. medium) - A Picture of Genomic Similarities and Differences.</title>
        <authorList>
            <person name="Dluhosova J."/>
            <person name="Istvanek J."/>
            <person name="Nedelnik J."/>
            <person name="Repkova J."/>
        </authorList>
    </citation>
    <scope>NUCLEOTIDE SEQUENCE [LARGE SCALE GENOMIC DNA]</scope>
    <source>
        <strain evidence="3">cv. 10/8</strain>
        <tissue evidence="2">Leaf</tissue>
    </source>
</reference>
<keyword evidence="3" id="KW-1185">Reference proteome</keyword>
<evidence type="ECO:0000313" key="3">
    <source>
        <dbReference type="Proteomes" id="UP000265520"/>
    </source>
</evidence>